<keyword evidence="1" id="KW-0812">Transmembrane</keyword>
<dbReference type="EMBL" id="JAODAN010000002">
    <property type="protein sequence ID" value="KAK1926809.1"/>
    <property type="molecule type" value="Genomic_DNA"/>
</dbReference>
<accession>A0AAD9FV74</accession>
<evidence type="ECO:0000313" key="2">
    <source>
        <dbReference type="EMBL" id="KAK1926809.1"/>
    </source>
</evidence>
<reference evidence="2" key="1">
    <citation type="submission" date="2023-02" db="EMBL/GenBank/DDBJ databases">
        <title>Identification and recombinant expression of a fungal hydrolase from Papiliotrema laurentii that hydrolyzes apple cutin and clears colloidal polyester polyurethane.</title>
        <authorList>
            <consortium name="DOE Joint Genome Institute"/>
            <person name="Roman V.A."/>
            <person name="Bojanowski C."/>
            <person name="Crable B.R."/>
            <person name="Wagner D.N."/>
            <person name="Hung C.S."/>
            <person name="Nadeau L.J."/>
            <person name="Schratz L."/>
            <person name="Haridas S."/>
            <person name="Pangilinan J."/>
            <person name="Lipzen A."/>
            <person name="Na H."/>
            <person name="Yan M."/>
            <person name="Ng V."/>
            <person name="Grigoriev I.V."/>
            <person name="Spatafora J.W."/>
            <person name="Barlow D."/>
            <person name="Biffinger J."/>
            <person name="Kelley-Loughnane N."/>
            <person name="Varaljay V.A."/>
            <person name="Crookes-Goodson W.J."/>
        </authorList>
    </citation>
    <scope>NUCLEOTIDE SEQUENCE</scope>
    <source>
        <strain evidence="2">5307AH</strain>
    </source>
</reference>
<dbReference type="Proteomes" id="UP001182556">
    <property type="component" value="Unassembled WGS sequence"/>
</dbReference>
<keyword evidence="3" id="KW-1185">Reference proteome</keyword>
<gene>
    <name evidence="2" type="ORF">DB88DRAFT_483069</name>
</gene>
<keyword evidence="1" id="KW-1133">Transmembrane helix</keyword>
<feature type="transmembrane region" description="Helical" evidence="1">
    <location>
        <begin position="12"/>
        <end position="30"/>
    </location>
</feature>
<proteinExistence type="predicted"/>
<sequence length="72" mass="8326">MIVCVGLRVLMSVYRLMLMREIMGFFVGMISMPRSFSSLIFCFVDFGIWISVRIGVVIEEDVYQRFFGGEAE</sequence>
<feature type="transmembrane region" description="Helical" evidence="1">
    <location>
        <begin position="36"/>
        <end position="56"/>
    </location>
</feature>
<comment type="caution">
    <text evidence="2">The sequence shown here is derived from an EMBL/GenBank/DDBJ whole genome shotgun (WGS) entry which is preliminary data.</text>
</comment>
<keyword evidence="1" id="KW-0472">Membrane</keyword>
<dbReference type="AlphaFoldDB" id="A0AAD9FV74"/>
<evidence type="ECO:0000256" key="1">
    <source>
        <dbReference type="SAM" id="Phobius"/>
    </source>
</evidence>
<protein>
    <submittedName>
        <fullName evidence="2">Uncharacterized protein</fullName>
    </submittedName>
</protein>
<name>A0AAD9FV74_PAPLA</name>
<organism evidence="2 3">
    <name type="scientific">Papiliotrema laurentii</name>
    <name type="common">Cryptococcus laurentii</name>
    <dbReference type="NCBI Taxonomy" id="5418"/>
    <lineage>
        <taxon>Eukaryota</taxon>
        <taxon>Fungi</taxon>
        <taxon>Dikarya</taxon>
        <taxon>Basidiomycota</taxon>
        <taxon>Agaricomycotina</taxon>
        <taxon>Tremellomycetes</taxon>
        <taxon>Tremellales</taxon>
        <taxon>Rhynchogastremaceae</taxon>
        <taxon>Papiliotrema</taxon>
    </lineage>
</organism>
<evidence type="ECO:0000313" key="3">
    <source>
        <dbReference type="Proteomes" id="UP001182556"/>
    </source>
</evidence>